<evidence type="ECO:0000256" key="3">
    <source>
        <dbReference type="ARBA" id="ARBA00023163"/>
    </source>
</evidence>
<dbReference type="PANTHER" id="PTHR43537:SF5">
    <property type="entry name" value="UXU OPERON TRANSCRIPTIONAL REGULATOR"/>
    <property type="match status" value="1"/>
</dbReference>
<dbReference type="InterPro" id="IPR011711">
    <property type="entry name" value="GntR_C"/>
</dbReference>
<dbReference type="EMBL" id="JAASQI010000002">
    <property type="protein sequence ID" value="NIJ57497.1"/>
    <property type="molecule type" value="Genomic_DNA"/>
</dbReference>
<dbReference type="Pfam" id="PF00392">
    <property type="entry name" value="GntR"/>
    <property type="match status" value="1"/>
</dbReference>
<evidence type="ECO:0000313" key="5">
    <source>
        <dbReference type="EMBL" id="NIJ57497.1"/>
    </source>
</evidence>
<keyword evidence="3" id="KW-0804">Transcription</keyword>
<accession>A0ABX0UX23</accession>
<dbReference type="Proteomes" id="UP001429580">
    <property type="component" value="Unassembled WGS sequence"/>
</dbReference>
<dbReference type="InterPro" id="IPR000524">
    <property type="entry name" value="Tscrpt_reg_HTH_GntR"/>
</dbReference>
<feature type="domain" description="HTH gntR-type" evidence="4">
    <location>
        <begin position="12"/>
        <end position="80"/>
    </location>
</feature>
<dbReference type="InterPro" id="IPR036390">
    <property type="entry name" value="WH_DNA-bd_sf"/>
</dbReference>
<sequence>MSDLGISPIEKRTASEAIVQQIQRLIAEKRFKAGDRLGSERELAASLGVSRSTLREALKTLQSTGIIEVRPGTGTFVCEAQIRPFANIAELGDVEKRKLLQQVSDARKLVDVEVAGVAAQVCNRKLIAEIRRHVDNSRIDVIRVKNEFALDLQFEALIARATGNPYLVELQRVAHEMFARAWTQGGFIPRPASVRMAQHEAIIEAIERGSAADARALMAAHLDLGIMPEVG</sequence>
<dbReference type="SUPFAM" id="SSF46785">
    <property type="entry name" value="Winged helix' DNA-binding domain"/>
    <property type="match status" value="1"/>
</dbReference>
<keyword evidence="6" id="KW-1185">Reference proteome</keyword>
<dbReference type="Pfam" id="PF07729">
    <property type="entry name" value="FCD"/>
    <property type="match status" value="1"/>
</dbReference>
<evidence type="ECO:0000313" key="6">
    <source>
        <dbReference type="Proteomes" id="UP001429580"/>
    </source>
</evidence>
<reference evidence="5 6" key="1">
    <citation type="submission" date="2020-03" db="EMBL/GenBank/DDBJ databases">
        <title>Genomic Encyclopedia of Type Strains, Phase IV (KMG-IV): sequencing the most valuable type-strain genomes for metagenomic binning, comparative biology and taxonomic classification.</title>
        <authorList>
            <person name="Goeker M."/>
        </authorList>
    </citation>
    <scope>NUCLEOTIDE SEQUENCE [LARGE SCALE GENOMIC DNA]</scope>
    <source>
        <strain evidence="5 6">DSM 103870</strain>
    </source>
</reference>
<dbReference type="SUPFAM" id="SSF48008">
    <property type="entry name" value="GntR ligand-binding domain-like"/>
    <property type="match status" value="1"/>
</dbReference>
<dbReference type="CDD" id="cd07377">
    <property type="entry name" value="WHTH_GntR"/>
    <property type="match status" value="1"/>
</dbReference>
<dbReference type="SMART" id="SM00345">
    <property type="entry name" value="HTH_GNTR"/>
    <property type="match status" value="1"/>
</dbReference>
<dbReference type="PANTHER" id="PTHR43537">
    <property type="entry name" value="TRANSCRIPTIONAL REGULATOR, GNTR FAMILY"/>
    <property type="match status" value="1"/>
</dbReference>
<dbReference type="PRINTS" id="PR00035">
    <property type="entry name" value="HTHGNTR"/>
</dbReference>
<evidence type="ECO:0000256" key="1">
    <source>
        <dbReference type="ARBA" id="ARBA00023015"/>
    </source>
</evidence>
<organism evidence="5 6">
    <name type="scientific">Pseudochelatococcus lubricantis</name>
    <dbReference type="NCBI Taxonomy" id="1538102"/>
    <lineage>
        <taxon>Bacteria</taxon>
        <taxon>Pseudomonadati</taxon>
        <taxon>Pseudomonadota</taxon>
        <taxon>Alphaproteobacteria</taxon>
        <taxon>Hyphomicrobiales</taxon>
        <taxon>Chelatococcaceae</taxon>
        <taxon>Pseudochelatococcus</taxon>
    </lineage>
</organism>
<dbReference type="Gene3D" id="1.10.10.10">
    <property type="entry name" value="Winged helix-like DNA-binding domain superfamily/Winged helix DNA-binding domain"/>
    <property type="match status" value="1"/>
</dbReference>
<dbReference type="InterPro" id="IPR008920">
    <property type="entry name" value="TF_FadR/GntR_C"/>
</dbReference>
<dbReference type="RefSeq" id="WP_166950067.1">
    <property type="nucleotide sequence ID" value="NZ_JAASQI010000002.1"/>
</dbReference>
<dbReference type="InterPro" id="IPR036388">
    <property type="entry name" value="WH-like_DNA-bd_sf"/>
</dbReference>
<evidence type="ECO:0000259" key="4">
    <source>
        <dbReference type="PROSITE" id="PS50949"/>
    </source>
</evidence>
<gene>
    <name evidence="5" type="ORF">FHS82_001323</name>
</gene>
<keyword evidence="2" id="KW-0238">DNA-binding</keyword>
<keyword evidence="1" id="KW-0805">Transcription regulation</keyword>
<keyword evidence="5" id="KW-0670">Pyruvate</keyword>
<dbReference type="Gene3D" id="1.20.120.530">
    <property type="entry name" value="GntR ligand-binding domain-like"/>
    <property type="match status" value="1"/>
</dbReference>
<dbReference type="SMART" id="SM00895">
    <property type="entry name" value="FCD"/>
    <property type="match status" value="1"/>
</dbReference>
<comment type="caution">
    <text evidence="5">The sequence shown here is derived from an EMBL/GenBank/DDBJ whole genome shotgun (WGS) entry which is preliminary data.</text>
</comment>
<name>A0ABX0UX23_9HYPH</name>
<proteinExistence type="predicted"/>
<protein>
    <submittedName>
        <fullName evidence="5">GntR family transcriptional repressor for pyruvate dehydrogenase complex</fullName>
    </submittedName>
</protein>
<dbReference type="PROSITE" id="PS50949">
    <property type="entry name" value="HTH_GNTR"/>
    <property type="match status" value="1"/>
</dbReference>
<evidence type="ECO:0000256" key="2">
    <source>
        <dbReference type="ARBA" id="ARBA00023125"/>
    </source>
</evidence>